<dbReference type="GO" id="GO:0015891">
    <property type="term" value="P:siderophore transport"/>
    <property type="evidence" value="ECO:0007669"/>
    <property type="project" value="InterPro"/>
</dbReference>
<evidence type="ECO:0000313" key="17">
    <source>
        <dbReference type="Proteomes" id="UP000184123"/>
    </source>
</evidence>
<keyword evidence="12" id="KW-0732">Signal</keyword>
<feature type="chain" id="PRO_5012680876" evidence="12">
    <location>
        <begin position="27"/>
        <end position="716"/>
    </location>
</feature>
<dbReference type="InterPro" id="IPR010105">
    <property type="entry name" value="TonB_sidphr_rcpt"/>
</dbReference>
<protein>
    <submittedName>
        <fullName evidence="16">Outer-membrane receptor for ferric coprogen and ferric-rhodotorulic acid</fullName>
    </submittedName>
    <submittedName>
        <fullName evidence="15">TonB-dependent receptor</fullName>
    </submittedName>
</protein>
<proteinExistence type="inferred from homology"/>
<gene>
    <name evidence="15" type="ORF">HCU01_29920</name>
    <name evidence="16" type="ORF">SAMN05660971_03318</name>
</gene>
<evidence type="ECO:0000256" key="4">
    <source>
        <dbReference type="ARBA" id="ARBA00022452"/>
    </source>
</evidence>
<keyword evidence="6 11" id="KW-0798">TonB box</keyword>
<accession>A0A1M7K309</accession>
<reference evidence="15 18" key="2">
    <citation type="submission" date="2019-07" db="EMBL/GenBank/DDBJ databases">
        <title>Whole genome shotgun sequence of Halomonas cupida NBRC 102219.</title>
        <authorList>
            <person name="Hosoyama A."/>
            <person name="Uohara A."/>
            <person name="Ohji S."/>
            <person name="Ichikawa N."/>
        </authorList>
    </citation>
    <scope>NUCLEOTIDE SEQUENCE [LARGE SCALE GENOMIC DNA]</scope>
    <source>
        <strain evidence="15 18">NBRC 102219</strain>
    </source>
</reference>
<evidence type="ECO:0000259" key="14">
    <source>
        <dbReference type="Pfam" id="PF07715"/>
    </source>
</evidence>
<keyword evidence="3 10" id="KW-0813">Transport</keyword>
<dbReference type="RefSeq" id="WP_073436341.1">
    <property type="nucleotide sequence ID" value="NZ_BJXU01000121.1"/>
</dbReference>
<dbReference type="InterPro" id="IPR012910">
    <property type="entry name" value="Plug_dom"/>
</dbReference>
<keyword evidence="4 10" id="KW-1134">Transmembrane beta strand</keyword>
<dbReference type="InterPro" id="IPR037066">
    <property type="entry name" value="Plug_dom_sf"/>
</dbReference>
<feature type="signal peptide" evidence="12">
    <location>
        <begin position="1"/>
        <end position="26"/>
    </location>
</feature>
<dbReference type="Proteomes" id="UP000184123">
    <property type="component" value="Unassembled WGS sequence"/>
</dbReference>
<evidence type="ECO:0000256" key="7">
    <source>
        <dbReference type="ARBA" id="ARBA00023136"/>
    </source>
</evidence>
<dbReference type="OrthoDB" id="8663017at2"/>
<dbReference type="Gene3D" id="2.170.130.10">
    <property type="entry name" value="TonB-dependent receptor, plug domain"/>
    <property type="match status" value="1"/>
</dbReference>
<dbReference type="Gene3D" id="2.40.170.20">
    <property type="entry name" value="TonB-dependent receptor, beta-barrel domain"/>
    <property type="match status" value="1"/>
</dbReference>
<keyword evidence="7 10" id="KW-0472">Membrane</keyword>
<evidence type="ECO:0000256" key="5">
    <source>
        <dbReference type="ARBA" id="ARBA00022692"/>
    </source>
</evidence>
<dbReference type="Proteomes" id="UP000321726">
    <property type="component" value="Unassembled WGS sequence"/>
</dbReference>
<evidence type="ECO:0000256" key="11">
    <source>
        <dbReference type="RuleBase" id="RU003357"/>
    </source>
</evidence>
<dbReference type="InterPro" id="IPR036942">
    <property type="entry name" value="Beta-barrel_TonB_sf"/>
</dbReference>
<sequence>MKQNKGWVLQSLCAGGVLTLSAGVAAQDGVTADVDLGTERVIGVRLYDMLSSEATGGYSVDAVTVGTKVPAALRDIPQSVSVVTHEAIKDQNFSTLDQLARHTPGVRTLSNDSGRSSIFARGYEYDAYSIDGLPAPMASINGTLPSLAAFDRVEIMRGPSGLFNSTSEMGGIVNLVRKRPTDSFQGELTGSVGTEHDYRAGVDVSGPLDSQGRIRGRLVAEQTQQPEWVDSNENQQTDLYAALDIVLSDATELSLGFIHNARDIVVNNGQPLGSDGNLLYGHREDFYGADWNDFDSESYDVIAELTHRFTNGGYGRLAARYSDRDADMNYAFGGSALDEEGRLGAAGFGSVVDEQALSLDASYTQAFDAFGNANEFVVGVDYKDYDTDSQQGRTRGLTSGSVTKDELNDLSYVDILSSAEAGTPGFRFSDYQSQLEETGAYGKVVVRPLESLALIAGARVSHFDVHYNDRAGDSQASMDDTAITPYAGLVYDLDWNHSLYGSYSRVFKPQTRINASDDLIDPREGDQYELGIKGSYLDGDLNARISAFSLTDSHRAAASSDPGADYYIDSGEVEVTGAELEVVGSITPQWDLIFGYTYMDIEVKEETPDDFTFPLMPENQVNLWSKYSFEGGALDGLNVGGGMTAVSDFSTSSGIEAPGYAVFDAMLGYDFTRQLSGQLNFYNIFDRDYYTRVGAANTFNFPGAPASAVATLRYDF</sequence>
<dbReference type="NCBIfam" id="TIGR01783">
    <property type="entry name" value="TonB-siderophor"/>
    <property type="match status" value="1"/>
</dbReference>
<dbReference type="InterPro" id="IPR039426">
    <property type="entry name" value="TonB-dep_rcpt-like"/>
</dbReference>
<evidence type="ECO:0000256" key="6">
    <source>
        <dbReference type="ARBA" id="ARBA00023077"/>
    </source>
</evidence>
<evidence type="ECO:0000256" key="8">
    <source>
        <dbReference type="ARBA" id="ARBA00023170"/>
    </source>
</evidence>
<dbReference type="GO" id="GO:0015344">
    <property type="term" value="F:siderophore uptake transmembrane transporter activity"/>
    <property type="evidence" value="ECO:0007669"/>
    <property type="project" value="TreeGrafter"/>
</dbReference>
<name>A0A1M7K309_9GAMM</name>
<reference evidence="16 17" key="1">
    <citation type="submission" date="2016-11" db="EMBL/GenBank/DDBJ databases">
        <authorList>
            <person name="Jaros S."/>
            <person name="Januszkiewicz K."/>
            <person name="Wedrychowicz H."/>
        </authorList>
    </citation>
    <scope>NUCLEOTIDE SEQUENCE [LARGE SCALE GENOMIC DNA]</scope>
    <source>
        <strain evidence="16 17">DSM 4740</strain>
    </source>
</reference>
<evidence type="ECO:0000313" key="15">
    <source>
        <dbReference type="EMBL" id="GEN25043.1"/>
    </source>
</evidence>
<comment type="subcellular location">
    <subcellularLocation>
        <location evidence="1 10">Cell outer membrane</location>
        <topology evidence="1 10">Multi-pass membrane protein</topology>
    </subcellularLocation>
</comment>
<feature type="domain" description="TonB-dependent receptor plug" evidence="14">
    <location>
        <begin position="73"/>
        <end position="172"/>
    </location>
</feature>
<keyword evidence="18" id="KW-1185">Reference proteome</keyword>
<dbReference type="SUPFAM" id="SSF56935">
    <property type="entry name" value="Porins"/>
    <property type="match status" value="1"/>
</dbReference>
<dbReference type="GO" id="GO:0009279">
    <property type="term" value="C:cell outer membrane"/>
    <property type="evidence" value="ECO:0007669"/>
    <property type="project" value="UniProtKB-SubCell"/>
</dbReference>
<dbReference type="PROSITE" id="PS52016">
    <property type="entry name" value="TONB_DEPENDENT_REC_3"/>
    <property type="match status" value="1"/>
</dbReference>
<dbReference type="STRING" id="44933.SAMN05660971_03318"/>
<evidence type="ECO:0000256" key="10">
    <source>
        <dbReference type="PROSITE-ProRule" id="PRU01360"/>
    </source>
</evidence>
<evidence type="ECO:0000256" key="12">
    <source>
        <dbReference type="SAM" id="SignalP"/>
    </source>
</evidence>
<organism evidence="16 17">
    <name type="scientific">Halomonas cupida</name>
    <dbReference type="NCBI Taxonomy" id="44933"/>
    <lineage>
        <taxon>Bacteria</taxon>
        <taxon>Pseudomonadati</taxon>
        <taxon>Pseudomonadota</taxon>
        <taxon>Gammaproteobacteria</taxon>
        <taxon>Oceanospirillales</taxon>
        <taxon>Halomonadaceae</taxon>
        <taxon>Halomonas</taxon>
    </lineage>
</organism>
<dbReference type="PANTHER" id="PTHR32552:SF74">
    <property type="entry name" value="HYDROXAMATE SIDEROPHORE RECEPTOR FHUE"/>
    <property type="match status" value="1"/>
</dbReference>
<dbReference type="InterPro" id="IPR000531">
    <property type="entry name" value="Beta-barrel_TonB"/>
</dbReference>
<dbReference type="CDD" id="cd01347">
    <property type="entry name" value="ligand_gated_channel"/>
    <property type="match status" value="1"/>
</dbReference>
<evidence type="ECO:0000256" key="1">
    <source>
        <dbReference type="ARBA" id="ARBA00004571"/>
    </source>
</evidence>
<evidence type="ECO:0000256" key="3">
    <source>
        <dbReference type="ARBA" id="ARBA00022448"/>
    </source>
</evidence>
<dbReference type="Pfam" id="PF07715">
    <property type="entry name" value="Plug"/>
    <property type="match status" value="1"/>
</dbReference>
<dbReference type="EMBL" id="FRCA01000010">
    <property type="protein sequence ID" value="SHM59605.1"/>
    <property type="molecule type" value="Genomic_DNA"/>
</dbReference>
<feature type="domain" description="TonB-dependent receptor-like beta-barrel" evidence="13">
    <location>
        <begin position="269"/>
        <end position="684"/>
    </location>
</feature>
<dbReference type="AlphaFoldDB" id="A0A1M7K309"/>
<dbReference type="EMBL" id="BJXU01000121">
    <property type="protein sequence ID" value="GEN25043.1"/>
    <property type="molecule type" value="Genomic_DNA"/>
</dbReference>
<comment type="similarity">
    <text evidence="2 10 11">Belongs to the TonB-dependent receptor family.</text>
</comment>
<dbReference type="Pfam" id="PF00593">
    <property type="entry name" value="TonB_dep_Rec_b-barrel"/>
    <property type="match status" value="1"/>
</dbReference>
<evidence type="ECO:0000313" key="18">
    <source>
        <dbReference type="Proteomes" id="UP000321726"/>
    </source>
</evidence>
<evidence type="ECO:0000256" key="9">
    <source>
        <dbReference type="ARBA" id="ARBA00023237"/>
    </source>
</evidence>
<dbReference type="GO" id="GO:0038023">
    <property type="term" value="F:signaling receptor activity"/>
    <property type="evidence" value="ECO:0007669"/>
    <property type="project" value="InterPro"/>
</dbReference>
<dbReference type="PANTHER" id="PTHR32552">
    <property type="entry name" value="FERRICHROME IRON RECEPTOR-RELATED"/>
    <property type="match status" value="1"/>
</dbReference>
<evidence type="ECO:0000313" key="16">
    <source>
        <dbReference type="EMBL" id="SHM59605.1"/>
    </source>
</evidence>
<keyword evidence="8 16" id="KW-0675">Receptor</keyword>
<evidence type="ECO:0000259" key="13">
    <source>
        <dbReference type="Pfam" id="PF00593"/>
    </source>
</evidence>
<evidence type="ECO:0000256" key="2">
    <source>
        <dbReference type="ARBA" id="ARBA00009810"/>
    </source>
</evidence>
<keyword evidence="9 10" id="KW-0998">Cell outer membrane</keyword>
<keyword evidence="5 10" id="KW-0812">Transmembrane</keyword>